<proteinExistence type="predicted"/>
<evidence type="ECO:0000313" key="2">
    <source>
        <dbReference type="EMBL" id="CDW82041.1"/>
    </source>
</evidence>
<evidence type="ECO:0000256" key="1">
    <source>
        <dbReference type="SAM" id="Coils"/>
    </source>
</evidence>
<dbReference type="Proteomes" id="UP000039865">
    <property type="component" value="Unassembled WGS sequence"/>
</dbReference>
<dbReference type="InParanoid" id="A0A078AJI5"/>
<gene>
    <name evidence="2" type="primary">Contig15850.g16897</name>
    <name evidence="2" type="ORF">STYLEM_11066</name>
</gene>
<reference evidence="2 3" key="1">
    <citation type="submission" date="2014-06" db="EMBL/GenBank/DDBJ databases">
        <authorList>
            <person name="Swart Estienne"/>
        </authorList>
    </citation>
    <scope>NUCLEOTIDE SEQUENCE [LARGE SCALE GENOMIC DNA]</scope>
    <source>
        <strain evidence="2 3">130c</strain>
    </source>
</reference>
<feature type="coiled-coil region" evidence="1">
    <location>
        <begin position="151"/>
        <end position="219"/>
    </location>
</feature>
<organism evidence="2 3">
    <name type="scientific">Stylonychia lemnae</name>
    <name type="common">Ciliate</name>
    <dbReference type="NCBI Taxonomy" id="5949"/>
    <lineage>
        <taxon>Eukaryota</taxon>
        <taxon>Sar</taxon>
        <taxon>Alveolata</taxon>
        <taxon>Ciliophora</taxon>
        <taxon>Intramacronucleata</taxon>
        <taxon>Spirotrichea</taxon>
        <taxon>Stichotrichia</taxon>
        <taxon>Sporadotrichida</taxon>
        <taxon>Oxytrichidae</taxon>
        <taxon>Stylonychinae</taxon>
        <taxon>Stylonychia</taxon>
    </lineage>
</organism>
<keyword evidence="3" id="KW-1185">Reference proteome</keyword>
<name>A0A078AJI5_STYLE</name>
<sequence length="635" mass="76685">MLTSDKFLADQCKQLQEEIEFQVISEISHGLRDFNDQEDRLGINTFKAQMKKEQAHQLLVRHRIKYNTLTKKEFETKLKKVREEDLQFYDFDEEDEMQRQLGLIAGSARIQRNNKNLLKQEDRLEHMNEFKTQQDESKKLVIKLEKDRKERENRQLIVRQKEEKLQQLKEKEKLEEAEKEQKRQEELKEQRKLEILNKIEELKKRRDMKDQELKSQKLAYSQSSKNILRYEEMQKRFEQEILIPDLEEKKKKLQEIRELKKPIDFKEINKHSKKFDSLTRKQLREIESQRSLEREQLKVREMDIRNKFKSNVLDQVIIEERAQQQKMHNQLRVKQDQKDKIKNYYKYVKEIHAPTLKSEDQLRYEESERIAKLQLRHKMRLSQQEHSNKNNHLEILQNNKLIYSPSNIFESTEMKIRRQNLVWEKDKDKTSKRNQSQDQRIPYKDYLKENQRKRLNEDLGDLNYLTIIDASASDLNNRGTPIKLPPSKVSLQKVDNYNDRNMMLQEQINVIEEKFKMKNQQNKHGSKEDRELSKFILWNYRKGFLVSNVILLGFYLARFKNYRNSHLFKAQILMTGASLLMSSHGIFPIYLNHQFQKLVPLKIITDVEDFQKSTTPINDILSACYIDDLNKLKLQ</sequence>
<evidence type="ECO:0000313" key="3">
    <source>
        <dbReference type="Proteomes" id="UP000039865"/>
    </source>
</evidence>
<protein>
    <submittedName>
        <fullName evidence="2">Uncharacterized protein</fullName>
    </submittedName>
</protein>
<keyword evidence="1" id="KW-0175">Coiled coil</keyword>
<dbReference type="AlphaFoldDB" id="A0A078AJI5"/>
<dbReference type="EMBL" id="CCKQ01010515">
    <property type="protein sequence ID" value="CDW82041.1"/>
    <property type="molecule type" value="Genomic_DNA"/>
</dbReference>
<accession>A0A078AJI5</accession>